<evidence type="ECO:0000313" key="3">
    <source>
        <dbReference type="Proteomes" id="UP000288805"/>
    </source>
</evidence>
<feature type="compositionally biased region" description="Polar residues" evidence="1">
    <location>
        <begin position="264"/>
        <end position="274"/>
    </location>
</feature>
<gene>
    <name evidence="2" type="ORF">CK203_039889</name>
</gene>
<proteinExistence type="predicted"/>
<name>A0A438I3C1_VITVI</name>
<feature type="region of interest" description="Disordered" evidence="1">
    <location>
        <begin position="232"/>
        <end position="274"/>
    </location>
</feature>
<dbReference type="Proteomes" id="UP000288805">
    <property type="component" value="Unassembled WGS sequence"/>
</dbReference>
<comment type="caution">
    <text evidence="2">The sequence shown here is derived from an EMBL/GenBank/DDBJ whole genome shotgun (WGS) entry which is preliminary data.</text>
</comment>
<sequence>MRQQPDLRDSFGLLQRYHLERLMTPGSFSTQSGDGLLSVHDYSGPQSPTAIHFSIDGRQETWSHSIERTFGDSFLLRKELPSGMLLVDVLLRSNIFPLQHLLQRRGPILDALFRISKGFYFGPHHLIMAALRYFEEKVHRKKLQRADMIPLLFPRLLCHILEHMSYPTEPHLERPPLSRAFHSRPMDTVGRPPLLILLYTPVPPAAPPTLEDFITYLAQSFIQQHLGLPPPQTDIPGPSEPIAPAEETIRANVRPQATHEAATEPSSPLENPAP</sequence>
<dbReference type="AlphaFoldDB" id="A0A438I3C1"/>
<evidence type="ECO:0000313" key="2">
    <source>
        <dbReference type="EMBL" id="RVW91130.1"/>
    </source>
</evidence>
<reference evidence="2 3" key="1">
    <citation type="journal article" date="2018" name="PLoS Genet.">
        <title>Population sequencing reveals clonal diversity and ancestral inbreeding in the grapevine cultivar Chardonnay.</title>
        <authorList>
            <person name="Roach M.J."/>
            <person name="Johnson D.L."/>
            <person name="Bohlmann J."/>
            <person name="van Vuuren H.J."/>
            <person name="Jones S.J."/>
            <person name="Pretorius I.S."/>
            <person name="Schmidt S.A."/>
            <person name="Borneman A.R."/>
        </authorList>
    </citation>
    <scope>NUCLEOTIDE SEQUENCE [LARGE SCALE GENOMIC DNA]</scope>
    <source>
        <strain evidence="3">cv. Chardonnay</strain>
        <tissue evidence="2">Leaf</tissue>
    </source>
</reference>
<evidence type="ECO:0000256" key="1">
    <source>
        <dbReference type="SAM" id="MobiDB-lite"/>
    </source>
</evidence>
<accession>A0A438I3C1</accession>
<feature type="compositionally biased region" description="Pro residues" evidence="1">
    <location>
        <begin position="232"/>
        <end position="241"/>
    </location>
</feature>
<organism evidence="2 3">
    <name type="scientific">Vitis vinifera</name>
    <name type="common">Grape</name>
    <dbReference type="NCBI Taxonomy" id="29760"/>
    <lineage>
        <taxon>Eukaryota</taxon>
        <taxon>Viridiplantae</taxon>
        <taxon>Streptophyta</taxon>
        <taxon>Embryophyta</taxon>
        <taxon>Tracheophyta</taxon>
        <taxon>Spermatophyta</taxon>
        <taxon>Magnoliopsida</taxon>
        <taxon>eudicotyledons</taxon>
        <taxon>Gunneridae</taxon>
        <taxon>Pentapetalae</taxon>
        <taxon>rosids</taxon>
        <taxon>Vitales</taxon>
        <taxon>Vitaceae</taxon>
        <taxon>Viteae</taxon>
        <taxon>Vitis</taxon>
    </lineage>
</organism>
<protein>
    <submittedName>
        <fullName evidence="2">Uncharacterized protein</fullName>
    </submittedName>
</protein>
<dbReference type="EMBL" id="QGNW01000149">
    <property type="protein sequence ID" value="RVW91130.1"/>
    <property type="molecule type" value="Genomic_DNA"/>
</dbReference>